<dbReference type="Gene3D" id="1.20.1250.20">
    <property type="entry name" value="MFS general substrate transporter like domains"/>
    <property type="match status" value="1"/>
</dbReference>
<dbReference type="RefSeq" id="WP_043872998.1">
    <property type="nucleotide sequence ID" value="NZ_CCVW01000001.1"/>
</dbReference>
<dbReference type="SUPFAM" id="SSF103473">
    <property type="entry name" value="MFS general substrate transporter"/>
    <property type="match status" value="1"/>
</dbReference>
<feature type="transmembrane region" description="Helical" evidence="6">
    <location>
        <begin position="114"/>
        <end position="135"/>
    </location>
</feature>
<feature type="transmembrane region" description="Helical" evidence="6">
    <location>
        <begin position="270"/>
        <end position="288"/>
    </location>
</feature>
<proteinExistence type="predicted"/>
<dbReference type="OrthoDB" id="9764259at2"/>
<feature type="transmembrane region" description="Helical" evidence="6">
    <location>
        <begin position="323"/>
        <end position="345"/>
    </location>
</feature>
<protein>
    <submittedName>
        <fullName evidence="8">Tetracycline resistance protein, class C</fullName>
    </submittedName>
</protein>
<feature type="transmembrane region" description="Helical" evidence="6">
    <location>
        <begin position="54"/>
        <end position="75"/>
    </location>
</feature>
<keyword evidence="3 6" id="KW-0812">Transmembrane</keyword>
<dbReference type="PANTHER" id="PTHR23504:SF15">
    <property type="entry name" value="MAJOR FACILITATOR SUPERFAMILY (MFS) PROFILE DOMAIN-CONTAINING PROTEIN"/>
    <property type="match status" value="1"/>
</dbReference>
<dbReference type="InterPro" id="IPR036259">
    <property type="entry name" value="MFS_trans_sf"/>
</dbReference>
<evidence type="ECO:0000313" key="9">
    <source>
        <dbReference type="Proteomes" id="UP000044071"/>
    </source>
</evidence>
<dbReference type="PROSITE" id="PS50850">
    <property type="entry name" value="MFS"/>
    <property type="match status" value="1"/>
</dbReference>
<feature type="transmembrane region" description="Helical" evidence="6">
    <location>
        <begin position="87"/>
        <end position="108"/>
    </location>
</feature>
<organism evidence="8 9">
    <name type="scientific">Legionella massiliensis</name>
    <dbReference type="NCBI Taxonomy" id="1034943"/>
    <lineage>
        <taxon>Bacteria</taxon>
        <taxon>Pseudomonadati</taxon>
        <taxon>Pseudomonadota</taxon>
        <taxon>Gammaproteobacteria</taxon>
        <taxon>Legionellales</taxon>
        <taxon>Legionellaceae</taxon>
        <taxon>Legionella</taxon>
    </lineage>
</organism>
<accession>A0A078KXI5</accession>
<dbReference type="GO" id="GO:0016020">
    <property type="term" value="C:membrane"/>
    <property type="evidence" value="ECO:0007669"/>
    <property type="project" value="UniProtKB-SubCell"/>
</dbReference>
<dbReference type="Proteomes" id="UP000044071">
    <property type="component" value="Unassembled WGS sequence"/>
</dbReference>
<dbReference type="eggNOG" id="COG2814">
    <property type="taxonomic scope" value="Bacteria"/>
</dbReference>
<evidence type="ECO:0000256" key="3">
    <source>
        <dbReference type="ARBA" id="ARBA00022692"/>
    </source>
</evidence>
<dbReference type="PANTHER" id="PTHR23504">
    <property type="entry name" value="MAJOR FACILITATOR SUPERFAMILY DOMAIN-CONTAINING PROTEIN 10"/>
    <property type="match status" value="1"/>
</dbReference>
<sequence>MQKNKSLSSMFPLFLVLFIDGMGLGLLFPILNTILIEPQAGFLSVDTSIGLRGFYYGLTIGIFMICWFFGAAILGDLSDNVGRKKSLLICLIGAFLGYSLSAVAILLHSFWLLILGRIIAGFTSGSQPIAQAAIVDISPDEQKARNIGLILLSVSLGFVFGPIFGGLLSNNQLVSWFDFETPMYFAAALSLLNAFLLQGSFQETFAKKTSTKISIQWHHAMHIFMSAFKHDAIKKYSIVLLVMIFGWSNYFSFISLYLSQVYHYTTMQNSFFLAIMGLGFSLGCGYIVNFCTKRFSFEPIVIIGLIITALLVLVTLLVDQEWVAWVCALFIGVSLSVAYSVLLTIFSNQVDQNEQGWVMGVTGSVMALCFGLTSVFTGLIAQVGAVLPMVLATAGLAGSAGILILVRSGQAAVNQVEVLDSNLDNAPPSM</sequence>
<dbReference type="InterPro" id="IPR020846">
    <property type="entry name" value="MFS_dom"/>
</dbReference>
<evidence type="ECO:0000256" key="4">
    <source>
        <dbReference type="ARBA" id="ARBA00022989"/>
    </source>
</evidence>
<feature type="transmembrane region" description="Helical" evidence="6">
    <location>
        <begin position="238"/>
        <end position="258"/>
    </location>
</feature>
<dbReference type="Pfam" id="PF07690">
    <property type="entry name" value="MFS_1"/>
    <property type="match status" value="1"/>
</dbReference>
<feature type="transmembrane region" description="Helical" evidence="6">
    <location>
        <begin position="12"/>
        <end position="34"/>
    </location>
</feature>
<feature type="transmembrane region" description="Helical" evidence="6">
    <location>
        <begin position="300"/>
        <end position="317"/>
    </location>
</feature>
<dbReference type="InterPro" id="IPR011701">
    <property type="entry name" value="MFS"/>
</dbReference>
<evidence type="ECO:0000256" key="6">
    <source>
        <dbReference type="SAM" id="Phobius"/>
    </source>
</evidence>
<evidence type="ECO:0000256" key="2">
    <source>
        <dbReference type="ARBA" id="ARBA00022448"/>
    </source>
</evidence>
<keyword evidence="4 6" id="KW-1133">Transmembrane helix</keyword>
<reference evidence="8 9" key="1">
    <citation type="submission" date="2014-06" db="EMBL/GenBank/DDBJ databases">
        <authorList>
            <person name="Urmite Genomes Urmite Genomes"/>
        </authorList>
    </citation>
    <scope>NUCLEOTIDE SEQUENCE [LARGE SCALE GENOMIC DNA]</scope>
</reference>
<feature type="transmembrane region" description="Helical" evidence="6">
    <location>
        <begin position="386"/>
        <end position="406"/>
    </location>
</feature>
<evidence type="ECO:0000313" key="8">
    <source>
        <dbReference type="EMBL" id="CDZ76469.1"/>
    </source>
</evidence>
<dbReference type="EMBL" id="CCSB01000001">
    <property type="protein sequence ID" value="CDZ76469.1"/>
    <property type="molecule type" value="Genomic_DNA"/>
</dbReference>
<keyword evidence="5 6" id="KW-0472">Membrane</keyword>
<feature type="transmembrane region" description="Helical" evidence="6">
    <location>
        <begin position="357"/>
        <end position="380"/>
    </location>
</feature>
<evidence type="ECO:0000256" key="1">
    <source>
        <dbReference type="ARBA" id="ARBA00004141"/>
    </source>
</evidence>
<comment type="subcellular location">
    <subcellularLocation>
        <location evidence="1">Membrane</location>
        <topology evidence="1">Multi-pass membrane protein</topology>
    </subcellularLocation>
</comment>
<feature type="domain" description="Major facilitator superfamily (MFS) profile" evidence="7">
    <location>
        <begin position="9"/>
        <end position="410"/>
    </location>
</feature>
<dbReference type="AlphaFoldDB" id="A0A078KXI5"/>
<gene>
    <name evidence="8" type="primary">tetA_1</name>
    <name evidence="8" type="ORF">BN59_00738</name>
</gene>
<dbReference type="STRING" id="1034943.BN59_00738"/>
<feature type="transmembrane region" description="Helical" evidence="6">
    <location>
        <begin position="147"/>
        <end position="169"/>
    </location>
</feature>
<feature type="transmembrane region" description="Helical" evidence="6">
    <location>
        <begin position="181"/>
        <end position="201"/>
    </location>
</feature>
<keyword evidence="2" id="KW-0813">Transport</keyword>
<name>A0A078KXI5_9GAMM</name>
<keyword evidence="9" id="KW-1185">Reference proteome</keyword>
<evidence type="ECO:0000259" key="7">
    <source>
        <dbReference type="PROSITE" id="PS50850"/>
    </source>
</evidence>
<evidence type="ECO:0000256" key="5">
    <source>
        <dbReference type="ARBA" id="ARBA00023136"/>
    </source>
</evidence>
<dbReference type="GO" id="GO:0022857">
    <property type="term" value="F:transmembrane transporter activity"/>
    <property type="evidence" value="ECO:0007669"/>
    <property type="project" value="InterPro"/>
</dbReference>